<dbReference type="InterPro" id="IPR023213">
    <property type="entry name" value="CAT-like_dom_sf"/>
</dbReference>
<name>A0A3L6PGS4_PANMI</name>
<dbReference type="PANTHER" id="PTHR31896">
    <property type="entry name" value="FAMILY REGULATORY PROTEIN, PUTATIVE (AFU_ORTHOLOGUE AFUA_3G14730)-RELATED"/>
    <property type="match status" value="1"/>
</dbReference>
<dbReference type="EMBL" id="PQIB02000018">
    <property type="protein sequence ID" value="RLM56048.1"/>
    <property type="molecule type" value="Genomic_DNA"/>
</dbReference>
<gene>
    <name evidence="2" type="ORF">C2845_PM10G00790</name>
</gene>
<organism evidence="2 3">
    <name type="scientific">Panicum miliaceum</name>
    <name type="common">Proso millet</name>
    <name type="synonym">Broomcorn millet</name>
    <dbReference type="NCBI Taxonomy" id="4540"/>
    <lineage>
        <taxon>Eukaryota</taxon>
        <taxon>Viridiplantae</taxon>
        <taxon>Streptophyta</taxon>
        <taxon>Embryophyta</taxon>
        <taxon>Tracheophyta</taxon>
        <taxon>Spermatophyta</taxon>
        <taxon>Magnoliopsida</taxon>
        <taxon>Liliopsida</taxon>
        <taxon>Poales</taxon>
        <taxon>Poaceae</taxon>
        <taxon>PACMAD clade</taxon>
        <taxon>Panicoideae</taxon>
        <taxon>Panicodae</taxon>
        <taxon>Paniceae</taxon>
        <taxon>Panicinae</taxon>
        <taxon>Panicum</taxon>
        <taxon>Panicum sect. Panicum</taxon>
    </lineage>
</organism>
<evidence type="ECO:0000256" key="1">
    <source>
        <dbReference type="ARBA" id="ARBA00022679"/>
    </source>
</evidence>
<reference evidence="3" key="1">
    <citation type="journal article" date="2019" name="Nat. Commun.">
        <title>The genome of broomcorn millet.</title>
        <authorList>
            <person name="Zou C."/>
            <person name="Miki D."/>
            <person name="Li D."/>
            <person name="Tang Q."/>
            <person name="Xiao L."/>
            <person name="Rajput S."/>
            <person name="Deng P."/>
            <person name="Jia W."/>
            <person name="Huang R."/>
            <person name="Zhang M."/>
            <person name="Sun Y."/>
            <person name="Hu J."/>
            <person name="Fu X."/>
            <person name="Schnable P.S."/>
            <person name="Li F."/>
            <person name="Zhang H."/>
            <person name="Feng B."/>
            <person name="Zhu X."/>
            <person name="Liu R."/>
            <person name="Schnable J.C."/>
            <person name="Zhu J.-K."/>
            <person name="Zhang H."/>
        </authorList>
    </citation>
    <scope>NUCLEOTIDE SEQUENCE [LARGE SCALE GENOMIC DNA]</scope>
</reference>
<dbReference type="Gene3D" id="3.30.559.10">
    <property type="entry name" value="Chloramphenicol acetyltransferase-like domain"/>
    <property type="match status" value="2"/>
</dbReference>
<keyword evidence="1" id="KW-0808">Transferase</keyword>
<comment type="caution">
    <text evidence="2">The sequence shown here is derived from an EMBL/GenBank/DDBJ whole genome shotgun (WGS) entry which is preliminary data.</text>
</comment>
<dbReference type="InterPro" id="IPR051283">
    <property type="entry name" value="Sec_Metabolite_Acyltrans"/>
</dbReference>
<dbReference type="Proteomes" id="UP000275267">
    <property type="component" value="Unassembled WGS sequence"/>
</dbReference>
<dbReference type="GO" id="GO:0016747">
    <property type="term" value="F:acyltransferase activity, transferring groups other than amino-acyl groups"/>
    <property type="evidence" value="ECO:0007669"/>
    <property type="project" value="UniProtKB-ARBA"/>
</dbReference>
<dbReference type="PANTHER" id="PTHR31896:SF37">
    <property type="entry name" value="OS07G0142700 PROTEIN"/>
    <property type="match status" value="1"/>
</dbReference>
<dbReference type="STRING" id="4540.A0A3L6PGS4"/>
<evidence type="ECO:0000313" key="2">
    <source>
        <dbReference type="EMBL" id="RLM56048.1"/>
    </source>
</evidence>
<dbReference type="AlphaFoldDB" id="A0A3L6PGS4"/>
<accession>A0A3L6PGS4</accession>
<evidence type="ECO:0008006" key="4">
    <source>
        <dbReference type="Google" id="ProtNLM"/>
    </source>
</evidence>
<protein>
    <recommendedName>
        <fullName evidence="4">Acetyltransferase</fullName>
    </recommendedName>
</protein>
<dbReference type="OrthoDB" id="1862401at2759"/>
<evidence type="ECO:0000313" key="3">
    <source>
        <dbReference type="Proteomes" id="UP000275267"/>
    </source>
</evidence>
<proteinExistence type="predicted"/>
<keyword evidence="3" id="KW-1185">Reference proteome</keyword>
<dbReference type="Pfam" id="PF02458">
    <property type="entry name" value="Transferase"/>
    <property type="match status" value="1"/>
</dbReference>
<sequence length="447" mass="47815">MTMPVPAVRVPLGSWDVCMLNGDYQQRGLLYATPPFSTAHLVDHLRATLADALATYYPVAGRLATEQHRDDEQGIVACSVSIDCAGQGVEILHAVAGGVSVADVVPPDADIPAAVRSFFPLDGATNYDGHELPLLVLADGVFLGFAYNHVLCDATSWWDFLNAWVEIARLRLSPPGAPGAVTPRTPTFERWLAPAVLPYADLAGLIERPSPPPPPQRERMLRFSAESLVALKERARQELLAAGDEAGAAAVTKFQALSSLLLRSVTRARRQAPDQDTVCRFAVNNRERLRPPLPAGYFGHSVDAISAEAMGASELLAREHGWAAAAVGRAVAAHTEAAIRARVAAWTANPTVSLLRLFDAHGVVITSSPRLDVYGCDFGWGKPLAVRTGRANKHDGKVSLFPGQDGGGDIDVDLALAPEHMAALELDGEFWAAVSPDASRLARKLDD</sequence>